<reference evidence="2" key="1">
    <citation type="journal article" date="2014" name="Int. J. Syst. Evol. Microbiol.">
        <title>Complete genome sequence of Corynebacterium casei LMG S-19264T (=DSM 44701T), isolated from a smear-ripened cheese.</title>
        <authorList>
            <consortium name="US DOE Joint Genome Institute (JGI-PGF)"/>
            <person name="Walter F."/>
            <person name="Albersmeier A."/>
            <person name="Kalinowski J."/>
            <person name="Ruckert C."/>
        </authorList>
    </citation>
    <scope>NUCLEOTIDE SEQUENCE</scope>
    <source>
        <strain evidence="2">CGMCC 1.15493</strain>
    </source>
</reference>
<evidence type="ECO:0000313" key="3">
    <source>
        <dbReference type="Proteomes" id="UP000613160"/>
    </source>
</evidence>
<dbReference type="AlphaFoldDB" id="A0A916YFK1"/>
<reference evidence="2" key="2">
    <citation type="submission" date="2020-09" db="EMBL/GenBank/DDBJ databases">
        <authorList>
            <person name="Sun Q."/>
            <person name="Zhou Y."/>
        </authorList>
    </citation>
    <scope>NUCLEOTIDE SEQUENCE</scope>
    <source>
        <strain evidence="2">CGMCC 1.15493</strain>
    </source>
</reference>
<dbReference type="Gene3D" id="3.30.1120.70">
    <property type="match status" value="1"/>
</dbReference>
<evidence type="ECO:0000313" key="2">
    <source>
        <dbReference type="EMBL" id="GGD42598.1"/>
    </source>
</evidence>
<name>A0A916YFK1_9HYPH</name>
<protein>
    <submittedName>
        <fullName evidence="2">Head HK97 family portal protein</fullName>
    </submittedName>
</protein>
<sequence>MPGMFTRLRTFLTTGFQTRDASMAAPSDLLAAILGTATAAAGVSVTPSSAMRCTPVRCAVQTIAESIGQLPLHVYERGEGGSRQRASDHLVASLLNGDANDWTPSSEFREQITRDALLEGNGYAFINRVQGEPRELLRMAPSSIAVSADRNTQEPVYRITSGSDVGRHIDRADILHIKAPSLNGLVGESPIVQAREAIASALAMEEHCARLFGNGARPSGVIEFPGNLSEDGLKRMKAGWEAVHGGAHKSGKTATLWDGAKFQPLTFSSVDAQFMELRRFAIDEIARVFRVPPHMLYEMGRATWGNAEEMGATFVTYTLQRWLRAWQGEIRLKLFTPAERPKFFAEFLVDDLLRADISARSVAYSSLIASRVLNPNEVRAMENRAPYEGGEEFINPHTTAAPEADA</sequence>
<comment type="caution">
    <text evidence="2">The sequence shown here is derived from an EMBL/GenBank/DDBJ whole genome shotgun (WGS) entry which is preliminary data.</text>
</comment>
<evidence type="ECO:0000256" key="1">
    <source>
        <dbReference type="SAM" id="MobiDB-lite"/>
    </source>
</evidence>
<dbReference type="Gene3D" id="1.20.1270.210">
    <property type="match status" value="1"/>
</dbReference>
<feature type="region of interest" description="Disordered" evidence="1">
    <location>
        <begin position="385"/>
        <end position="406"/>
    </location>
</feature>
<proteinExistence type="predicted"/>
<gene>
    <name evidence="2" type="ORF">GCM10011335_51630</name>
</gene>
<organism evidence="2 3">
    <name type="scientific">Aureimonas glaciei</name>
    <dbReference type="NCBI Taxonomy" id="1776957"/>
    <lineage>
        <taxon>Bacteria</taxon>
        <taxon>Pseudomonadati</taxon>
        <taxon>Pseudomonadota</taxon>
        <taxon>Alphaproteobacteria</taxon>
        <taxon>Hyphomicrobiales</taxon>
        <taxon>Aurantimonadaceae</taxon>
        <taxon>Aureimonas</taxon>
    </lineage>
</organism>
<dbReference type="NCBIfam" id="TIGR01537">
    <property type="entry name" value="portal_HK97"/>
    <property type="match status" value="1"/>
</dbReference>
<dbReference type="EMBL" id="BMJJ01000020">
    <property type="protein sequence ID" value="GGD42598.1"/>
    <property type="molecule type" value="Genomic_DNA"/>
</dbReference>
<dbReference type="InterPro" id="IPR006427">
    <property type="entry name" value="Portal_HK97"/>
</dbReference>
<dbReference type="Proteomes" id="UP000613160">
    <property type="component" value="Unassembled WGS sequence"/>
</dbReference>
<accession>A0A916YFK1</accession>
<dbReference type="Pfam" id="PF04860">
    <property type="entry name" value="Phage_portal"/>
    <property type="match status" value="1"/>
</dbReference>
<keyword evidence="3" id="KW-1185">Reference proteome</keyword>
<dbReference type="Gene3D" id="3.40.140.120">
    <property type="match status" value="1"/>
</dbReference>
<dbReference type="InterPro" id="IPR006944">
    <property type="entry name" value="Phage/GTA_portal"/>
</dbReference>